<evidence type="ECO:0000313" key="5">
    <source>
        <dbReference type="Proteomes" id="UP000194761"/>
    </source>
</evidence>
<dbReference type="AlphaFoldDB" id="A0A243RQJ8"/>
<dbReference type="Gene3D" id="2.130.10.10">
    <property type="entry name" value="YVTN repeat-like/Quinoprotein amine dehydrogenase"/>
    <property type="match status" value="3"/>
</dbReference>
<evidence type="ECO:0000313" key="4">
    <source>
        <dbReference type="EMBL" id="OUC97210.1"/>
    </source>
</evidence>
<dbReference type="PROSITE" id="PS50294">
    <property type="entry name" value="WD_REPEATS_REGION"/>
    <property type="match status" value="1"/>
</dbReference>
<dbReference type="EMBL" id="NGFP01000042">
    <property type="protein sequence ID" value="OUC97210.1"/>
    <property type="molecule type" value="Genomic_DNA"/>
</dbReference>
<dbReference type="PANTHER" id="PTHR44019">
    <property type="entry name" value="WD REPEAT-CONTAINING PROTEIN 55"/>
    <property type="match status" value="1"/>
</dbReference>
<dbReference type="InterPro" id="IPR015943">
    <property type="entry name" value="WD40/YVTN_repeat-like_dom_sf"/>
</dbReference>
<dbReference type="InterPro" id="IPR001680">
    <property type="entry name" value="WD40_rpt"/>
</dbReference>
<evidence type="ECO:0000256" key="3">
    <source>
        <dbReference type="PROSITE-ProRule" id="PRU00221"/>
    </source>
</evidence>
<dbReference type="InterPro" id="IPR019775">
    <property type="entry name" value="WD40_repeat_CS"/>
</dbReference>
<dbReference type="Proteomes" id="UP000194761">
    <property type="component" value="Unassembled WGS sequence"/>
</dbReference>
<keyword evidence="5" id="KW-1185">Reference proteome</keyword>
<dbReference type="PROSITE" id="PS50082">
    <property type="entry name" value="WD_REPEATS_2"/>
    <property type="match status" value="1"/>
</dbReference>
<dbReference type="PANTHER" id="PTHR44019:SF8">
    <property type="entry name" value="POC1 CENTRIOLAR PROTEIN HOMOLOG"/>
    <property type="match status" value="1"/>
</dbReference>
<proteinExistence type="predicted"/>
<gene>
    <name evidence="4" type="ORF">CA984_12030</name>
</gene>
<evidence type="ECO:0000256" key="1">
    <source>
        <dbReference type="ARBA" id="ARBA00022574"/>
    </source>
</evidence>
<accession>A0A243RQJ8</accession>
<keyword evidence="2" id="KW-0677">Repeat</keyword>
<comment type="caution">
    <text evidence="4">The sequence shown here is derived from an EMBL/GenBank/DDBJ whole genome shotgun (WGS) entry which is preliminary data.</text>
</comment>
<dbReference type="InterPro" id="IPR036322">
    <property type="entry name" value="WD40_repeat_dom_sf"/>
</dbReference>
<reference evidence="4 5" key="1">
    <citation type="submission" date="2017-05" db="EMBL/GenBank/DDBJ databases">
        <title>Biotechnological potential of actinobacteria isolated from South African environments.</title>
        <authorList>
            <person name="Le Roes-Hill M."/>
            <person name="Prins A."/>
            <person name="Durrell K.A."/>
        </authorList>
    </citation>
    <scope>NUCLEOTIDE SEQUENCE [LARGE SCALE GENOMIC DNA]</scope>
    <source>
        <strain evidence="4">M26</strain>
    </source>
</reference>
<dbReference type="PROSITE" id="PS00678">
    <property type="entry name" value="WD_REPEATS_1"/>
    <property type="match status" value="1"/>
</dbReference>
<organism evidence="4 5">
    <name type="scientific">Streptosporangium minutum</name>
    <dbReference type="NCBI Taxonomy" id="569862"/>
    <lineage>
        <taxon>Bacteria</taxon>
        <taxon>Bacillati</taxon>
        <taxon>Actinomycetota</taxon>
        <taxon>Actinomycetes</taxon>
        <taxon>Streptosporangiales</taxon>
        <taxon>Streptosporangiaceae</taxon>
        <taxon>Streptosporangium</taxon>
    </lineage>
</organism>
<dbReference type="InterPro" id="IPR050505">
    <property type="entry name" value="WDR55/POC1"/>
</dbReference>
<name>A0A243RQJ8_9ACTN</name>
<feature type="repeat" description="WD" evidence="3">
    <location>
        <begin position="131"/>
        <end position="164"/>
    </location>
</feature>
<keyword evidence="1 3" id="KW-0853">WD repeat</keyword>
<dbReference type="SUPFAM" id="SSF50978">
    <property type="entry name" value="WD40 repeat-like"/>
    <property type="match status" value="1"/>
</dbReference>
<dbReference type="Pfam" id="PF00400">
    <property type="entry name" value="WD40"/>
    <property type="match status" value="1"/>
</dbReference>
<dbReference type="SMART" id="SM00320">
    <property type="entry name" value="WD40"/>
    <property type="match status" value="6"/>
</dbReference>
<protein>
    <submittedName>
        <fullName evidence="4">Uncharacterized protein</fullName>
    </submittedName>
</protein>
<sequence length="464" mass="47786">MLAVLLAVSLVAAGLVWKRERDRGSAQERVALAHGLALHAAELRDAAPGTARDLGLAAVKIHSDGQTRAGLIDTLVGERGAELTPDASSEVALSGDGRIALTGAGDEVSVWDLTTWLDPKVVEKSDRIAALKGHKEDVGAVALSFDGRTALTGGDEGVTIVWDLTDPAKPIRTAALAGGKNAEDLGGVRAALSRDGHTAVIADDDGDVTVWDLTDRSRPVRLSVTRAPTSSVFRDLALSADGGVAVTVDNDGAVTVWDLADPSRPARSADRVLPAKSAEMAMSADGRAVLVGNAHRAGLWNLADRSRPVSTAVFDVPLADMYDMALTSDGKTALLAGPSDSAILWDLSVPSRPARLAALKGYAREIDSVALSADGGIALAAGPGGVSLWDLRGLAEVVADPELAACRGNPGAEIDKADWARYAGGADWSDYGGEGMDFLAVCLINSGSDALSASVRRGGTQSPT</sequence>
<evidence type="ECO:0000256" key="2">
    <source>
        <dbReference type="ARBA" id="ARBA00022737"/>
    </source>
</evidence>